<comment type="catalytic activity">
    <reaction evidence="3">
        <text>xanthosine + phosphate = alpha-D-ribose 1-phosphate + xanthine</text>
        <dbReference type="Rhea" id="RHEA:27638"/>
        <dbReference type="ChEBI" id="CHEBI:17712"/>
        <dbReference type="ChEBI" id="CHEBI:18107"/>
        <dbReference type="ChEBI" id="CHEBI:43474"/>
        <dbReference type="ChEBI" id="CHEBI:57720"/>
        <dbReference type="EC" id="2.4.2.1"/>
    </reaction>
</comment>
<evidence type="ECO:0000256" key="3">
    <source>
        <dbReference type="HAMAP-Rule" id="MF_01537"/>
    </source>
</evidence>
<dbReference type="RefSeq" id="WP_067015422.1">
    <property type="nucleotide sequence ID" value="NZ_FLOB01000003.1"/>
</dbReference>
<dbReference type="EC" id="2.4.2.2" evidence="3"/>
<keyword evidence="5" id="KW-1185">Reference proteome</keyword>
<comment type="similarity">
    <text evidence="3">Belongs to the nucleoside phosphorylase PpnP family.</text>
</comment>
<dbReference type="SUPFAM" id="SSF51182">
    <property type="entry name" value="RmlC-like cupins"/>
    <property type="match status" value="1"/>
</dbReference>
<dbReference type="InterPro" id="IPR011051">
    <property type="entry name" value="RmlC_Cupin_sf"/>
</dbReference>
<dbReference type="Pfam" id="PF06865">
    <property type="entry name" value="Ppnp"/>
    <property type="match status" value="1"/>
</dbReference>
<dbReference type="STRING" id="1792290.MSP8886_01877"/>
<reference evidence="4 5" key="1">
    <citation type="submission" date="2016-06" db="EMBL/GenBank/DDBJ databases">
        <authorList>
            <person name="Kjaerup R.B."/>
            <person name="Dalgaard T.S."/>
            <person name="Juul-Madsen H.R."/>
        </authorList>
    </citation>
    <scope>NUCLEOTIDE SEQUENCE [LARGE SCALE GENOMIC DNA]</scope>
    <source>
        <strain evidence="4 5">CECT 8886</strain>
    </source>
</reference>
<keyword evidence="1 3" id="KW-0328">Glycosyltransferase</keyword>
<dbReference type="InterPro" id="IPR009664">
    <property type="entry name" value="Ppnp"/>
</dbReference>
<sequence length="96" mass="10796">MSKGLTVNSYFEDQVKSIALENQEGVSTVGAMMVGDYEFATSKKEYMTVVSGELTVKLPRENDWKTFSKGESFIVEANQAFSVQVKQTTAYLCRYE</sequence>
<dbReference type="GO" id="GO:0004731">
    <property type="term" value="F:purine-nucleoside phosphorylase activity"/>
    <property type="evidence" value="ECO:0007669"/>
    <property type="project" value="UniProtKB-UniRule"/>
</dbReference>
<dbReference type="EMBL" id="FLOB01000003">
    <property type="protein sequence ID" value="SBS30639.1"/>
    <property type="molecule type" value="Genomic_DNA"/>
</dbReference>
<comment type="catalytic activity">
    <reaction evidence="3">
        <text>a purine D-ribonucleoside + phosphate = a purine nucleobase + alpha-D-ribose 1-phosphate</text>
        <dbReference type="Rhea" id="RHEA:19805"/>
        <dbReference type="ChEBI" id="CHEBI:26386"/>
        <dbReference type="ChEBI" id="CHEBI:43474"/>
        <dbReference type="ChEBI" id="CHEBI:57720"/>
        <dbReference type="ChEBI" id="CHEBI:142355"/>
        <dbReference type="EC" id="2.4.2.1"/>
    </reaction>
</comment>
<keyword evidence="2 3" id="KW-0808">Transferase</keyword>
<protein>
    <recommendedName>
        <fullName evidence="3">Pyrimidine/purine nucleoside phosphorylase</fullName>
        <ecNumber evidence="3">2.4.2.1</ecNumber>
        <ecNumber evidence="3">2.4.2.2</ecNumber>
    </recommendedName>
    <alternativeName>
        <fullName evidence="3">Adenosine phosphorylase</fullName>
    </alternativeName>
    <alternativeName>
        <fullName evidence="3">Cytidine phosphorylase</fullName>
    </alternativeName>
    <alternativeName>
        <fullName evidence="3">Guanosine phosphorylase</fullName>
    </alternativeName>
    <alternativeName>
        <fullName evidence="3">Inosine phosphorylase</fullName>
    </alternativeName>
    <alternativeName>
        <fullName evidence="3">Thymidine phosphorylase</fullName>
    </alternativeName>
    <alternativeName>
        <fullName evidence="3">Uridine phosphorylase</fullName>
    </alternativeName>
    <alternativeName>
        <fullName evidence="3">Xanthosine phosphorylase</fullName>
    </alternativeName>
</protein>
<dbReference type="InterPro" id="IPR014710">
    <property type="entry name" value="RmlC-like_jellyroll"/>
</dbReference>
<dbReference type="PANTHER" id="PTHR36540">
    <property type="entry name" value="PYRIMIDINE/PURINE NUCLEOSIDE PHOSPHORYLASE"/>
    <property type="match status" value="1"/>
</dbReference>
<dbReference type="GO" id="GO:0005829">
    <property type="term" value="C:cytosol"/>
    <property type="evidence" value="ECO:0007669"/>
    <property type="project" value="TreeGrafter"/>
</dbReference>
<dbReference type="EC" id="2.4.2.1" evidence="3"/>
<gene>
    <name evidence="3" type="primary">ppnP</name>
    <name evidence="4" type="ORF">MSP8886_01877</name>
</gene>
<comment type="catalytic activity">
    <reaction evidence="3">
        <text>guanosine + phosphate = alpha-D-ribose 1-phosphate + guanine</text>
        <dbReference type="Rhea" id="RHEA:13233"/>
        <dbReference type="ChEBI" id="CHEBI:16235"/>
        <dbReference type="ChEBI" id="CHEBI:16750"/>
        <dbReference type="ChEBI" id="CHEBI:43474"/>
        <dbReference type="ChEBI" id="CHEBI:57720"/>
        <dbReference type="EC" id="2.4.2.1"/>
    </reaction>
</comment>
<dbReference type="PANTHER" id="PTHR36540:SF1">
    <property type="entry name" value="PYRIMIDINE_PURINE NUCLEOSIDE PHOSPHORYLASE"/>
    <property type="match status" value="1"/>
</dbReference>
<dbReference type="Proteomes" id="UP000092544">
    <property type="component" value="Unassembled WGS sequence"/>
</dbReference>
<dbReference type="AlphaFoldDB" id="A0A1A8TE37"/>
<dbReference type="OrthoDB" id="9793848at2"/>
<organism evidence="4 5">
    <name type="scientific">Marinomonas spartinae</name>
    <dbReference type="NCBI Taxonomy" id="1792290"/>
    <lineage>
        <taxon>Bacteria</taxon>
        <taxon>Pseudomonadati</taxon>
        <taxon>Pseudomonadota</taxon>
        <taxon>Gammaproteobacteria</taxon>
        <taxon>Oceanospirillales</taxon>
        <taxon>Oceanospirillaceae</taxon>
        <taxon>Marinomonas</taxon>
    </lineage>
</organism>
<evidence type="ECO:0000313" key="4">
    <source>
        <dbReference type="EMBL" id="SBS30639.1"/>
    </source>
</evidence>
<evidence type="ECO:0000256" key="1">
    <source>
        <dbReference type="ARBA" id="ARBA00022676"/>
    </source>
</evidence>
<dbReference type="GO" id="GO:0004850">
    <property type="term" value="F:uridine phosphorylase activity"/>
    <property type="evidence" value="ECO:0007669"/>
    <property type="project" value="RHEA"/>
</dbReference>
<comment type="catalytic activity">
    <reaction evidence="3">
        <text>cytidine + phosphate = cytosine + alpha-D-ribose 1-phosphate</text>
        <dbReference type="Rhea" id="RHEA:52540"/>
        <dbReference type="ChEBI" id="CHEBI:16040"/>
        <dbReference type="ChEBI" id="CHEBI:17562"/>
        <dbReference type="ChEBI" id="CHEBI:43474"/>
        <dbReference type="ChEBI" id="CHEBI:57720"/>
        <dbReference type="EC" id="2.4.2.2"/>
    </reaction>
</comment>
<comment type="catalytic activity">
    <reaction evidence="3">
        <text>thymidine + phosphate = 2-deoxy-alpha-D-ribose 1-phosphate + thymine</text>
        <dbReference type="Rhea" id="RHEA:16037"/>
        <dbReference type="ChEBI" id="CHEBI:17748"/>
        <dbReference type="ChEBI" id="CHEBI:17821"/>
        <dbReference type="ChEBI" id="CHEBI:43474"/>
        <dbReference type="ChEBI" id="CHEBI:57259"/>
        <dbReference type="EC" id="2.4.2.2"/>
    </reaction>
</comment>
<comment type="catalytic activity">
    <reaction evidence="3">
        <text>inosine + phosphate = alpha-D-ribose 1-phosphate + hypoxanthine</text>
        <dbReference type="Rhea" id="RHEA:27646"/>
        <dbReference type="ChEBI" id="CHEBI:17368"/>
        <dbReference type="ChEBI" id="CHEBI:17596"/>
        <dbReference type="ChEBI" id="CHEBI:43474"/>
        <dbReference type="ChEBI" id="CHEBI:57720"/>
        <dbReference type="EC" id="2.4.2.1"/>
    </reaction>
</comment>
<comment type="function">
    <text evidence="3">Catalyzes the phosphorolysis of diverse nucleosides, yielding D-ribose 1-phosphate and the respective free bases. Can use uridine, adenosine, guanosine, cytidine, thymidine, inosine and xanthosine as substrates. Also catalyzes the reverse reactions.</text>
</comment>
<comment type="catalytic activity">
    <reaction evidence="3">
        <text>adenosine + phosphate = alpha-D-ribose 1-phosphate + adenine</text>
        <dbReference type="Rhea" id="RHEA:27642"/>
        <dbReference type="ChEBI" id="CHEBI:16335"/>
        <dbReference type="ChEBI" id="CHEBI:16708"/>
        <dbReference type="ChEBI" id="CHEBI:43474"/>
        <dbReference type="ChEBI" id="CHEBI:57720"/>
        <dbReference type="EC" id="2.4.2.1"/>
    </reaction>
</comment>
<accession>A0A1A8TE37</accession>
<dbReference type="Gene3D" id="2.60.120.10">
    <property type="entry name" value="Jelly Rolls"/>
    <property type="match status" value="1"/>
</dbReference>
<evidence type="ECO:0000256" key="2">
    <source>
        <dbReference type="ARBA" id="ARBA00022679"/>
    </source>
</evidence>
<comment type="catalytic activity">
    <reaction evidence="3">
        <text>uridine + phosphate = alpha-D-ribose 1-phosphate + uracil</text>
        <dbReference type="Rhea" id="RHEA:24388"/>
        <dbReference type="ChEBI" id="CHEBI:16704"/>
        <dbReference type="ChEBI" id="CHEBI:17568"/>
        <dbReference type="ChEBI" id="CHEBI:43474"/>
        <dbReference type="ChEBI" id="CHEBI:57720"/>
        <dbReference type="EC" id="2.4.2.2"/>
    </reaction>
</comment>
<proteinExistence type="inferred from homology"/>
<evidence type="ECO:0000313" key="5">
    <source>
        <dbReference type="Proteomes" id="UP000092544"/>
    </source>
</evidence>
<dbReference type="GO" id="GO:0009032">
    <property type="term" value="F:thymidine phosphorylase activity"/>
    <property type="evidence" value="ECO:0007669"/>
    <property type="project" value="RHEA"/>
</dbReference>
<dbReference type="HAMAP" id="MF_01537">
    <property type="entry name" value="Nucleos_phosphorylase_PpnP"/>
    <property type="match status" value="1"/>
</dbReference>
<dbReference type="FunFam" id="2.60.120.10:FF:000016">
    <property type="entry name" value="Pyrimidine/purine nucleoside phosphorylase"/>
    <property type="match status" value="1"/>
</dbReference>
<name>A0A1A8TE37_9GAMM</name>
<dbReference type="GO" id="GO:0047975">
    <property type="term" value="F:guanosine phosphorylase activity"/>
    <property type="evidence" value="ECO:0007669"/>
    <property type="project" value="RHEA"/>
</dbReference>